<evidence type="ECO:0000313" key="11">
    <source>
        <dbReference type="EMBL" id="KAK6623352.1"/>
    </source>
</evidence>
<feature type="transmembrane region" description="Helical" evidence="7">
    <location>
        <begin position="1027"/>
        <end position="1054"/>
    </location>
</feature>
<protein>
    <submittedName>
        <fullName evidence="11">Uncharacterized protein</fullName>
    </submittedName>
</protein>
<feature type="transmembrane region" description="Helical" evidence="7">
    <location>
        <begin position="966"/>
        <end position="989"/>
    </location>
</feature>
<dbReference type="Pfam" id="PF01825">
    <property type="entry name" value="GPS"/>
    <property type="match status" value="1"/>
</dbReference>
<keyword evidence="5" id="KW-1015">Disulfide bond</keyword>
<evidence type="ECO:0000256" key="7">
    <source>
        <dbReference type="SAM" id="Phobius"/>
    </source>
</evidence>
<comment type="caution">
    <text evidence="11">The sequence shown here is derived from an EMBL/GenBank/DDBJ whole genome shotgun (WGS) entry which is preliminary data.</text>
</comment>
<dbReference type="PANTHER" id="PTHR12011">
    <property type="entry name" value="ADHESION G-PROTEIN COUPLED RECEPTOR"/>
    <property type="match status" value="1"/>
</dbReference>
<evidence type="ECO:0000256" key="8">
    <source>
        <dbReference type="SAM" id="SignalP"/>
    </source>
</evidence>
<sequence>MASPEIFQALVCLVLLTCPGTNGYRCPPVRDADCTRETCQILSGEFKYGGRSWTGFCSRNRSFFFSKWKCRGKEFDPAKAGTYLLKVGQTCRLKSSSSSSSEGFHRWDLPCLERYNWKRCHGRRSSRENSTTSQCLRVKSNYVSIRAEKDGGVISKRHYSRSRFSFPVSTEAYFPIDSLNNKNDSSMGKRRFSSRKIHISKRRIPRQSTAAGLAKKTKTKKSESFGKRAISGERDNSPRSKLQASHLMPCKENEKFYNNSCYYFTTYRLMDPPDEDLHLSDTEERSLVSEEATVNFTKYCRIHNEHGLGLAVRTKKENRFIMQNLVNLTIPMQAVVLTSGILPVGQPGYWQDWNLLVDENEINCTAPKDRSEVMLYAIDFHRSKWTLMTLSNFLGVHNPSMWHIICKRQNDDQQTMNEQQRLCVELYRKSECYNPSQYVKYCCAADERGVVWVGCPNNISVNETADGLECTWNCGDDGFFIQEYPICRKKIACEVTYNNVTYSAPLGRHAIGKCPSSPYGYSTWLCASNKTFVDTPTYKCCETDNMCRATDSYLNMWVSCRAHMASKRLICPPDSLLSTAEVKWYCTDDSVFEGDSPDYSVCNGTKLMCQGRDRHDREWKVGVGRTANKRCPTNAKGRCYWTCNWRGSFETSEPDCSTCQITWADEISDKIKNGTHYKVVMKMMENRTRLEDLTVGFSRVLGLTSDCVNLYKNQTYNNETEFHYFLLDYSQILKNLVGRPDIWSTFLVSSRRDYTGQILNTSRNAAFAFLNLSKKSGNSSESYNATLADFKEDGFDFFVQYRTSFSGVEFPLEDGQKERNWRLVVNDVNGTGSKYAAMGLVMNHTLAYLMFPAGNKSSGFVMNSPVVTFTVATSEAVVSDVSVSLTFKHINRTRQPESGVIRRRLHDGESPAGVLGSTLCYYFGQSDWDSQGCVVTQTSSEATSCTCSHLSTIGLLMSIHRYEPDAILEMISVVSSSISIMSLILAVLVFYTFDTVRNERVLIGVNLCLCLMAGHFLLVTVTDKKFFYISDGLCTVYAIITYYAFMAAFAWMFMEGCHLYRMLILVFESNIEFRLIYILVGYGLPVVLIGGTELIGIALGDQPYGQDEMYCFPMLAENAELHLGIQRSGYFAYDDKFYHSDKGNEFGREVHDEDRENQIFSIEKLDTAKSGTKIFAITQSGVKSSEVSPGLDSSNGRGKRLKKFFQFAFCQPRDPAEQVGPGNDETSSGIELEYDAAAAAAAAAAARSSQVGTLGSGLSTGNCKFEPERDGKQEKVGESELWQNHGDFPELSYHTNYYSNRAFPLRYSET</sequence>
<evidence type="ECO:0000259" key="9">
    <source>
        <dbReference type="PROSITE" id="PS50221"/>
    </source>
</evidence>
<feature type="signal peptide" evidence="8">
    <location>
        <begin position="1"/>
        <end position="23"/>
    </location>
</feature>
<evidence type="ECO:0000256" key="6">
    <source>
        <dbReference type="SAM" id="MobiDB-lite"/>
    </source>
</evidence>
<proteinExistence type="predicted"/>
<reference evidence="11 12" key="1">
    <citation type="submission" date="2023-10" db="EMBL/GenBank/DDBJ databases">
        <title>Genomes of two closely related lineages of the louse Polyplax serrata with different host specificities.</title>
        <authorList>
            <person name="Martinu J."/>
            <person name="Tarabai H."/>
            <person name="Stefka J."/>
            <person name="Hypsa V."/>
        </authorList>
    </citation>
    <scope>NUCLEOTIDE SEQUENCE [LARGE SCALE GENOMIC DNA]</scope>
    <source>
        <strain evidence="11">HR10_N</strain>
    </source>
</reference>
<keyword evidence="8" id="KW-0732">Signal</keyword>
<dbReference type="PANTHER" id="PTHR12011:SF347">
    <property type="entry name" value="FI21270P1-RELATED"/>
    <property type="match status" value="1"/>
</dbReference>
<feature type="compositionally biased region" description="Basic and acidic residues" evidence="6">
    <location>
        <begin position="1265"/>
        <end position="1276"/>
    </location>
</feature>
<feature type="transmembrane region" description="Helical" evidence="7">
    <location>
        <begin position="1075"/>
        <end position="1099"/>
    </location>
</feature>
<evidence type="ECO:0000256" key="4">
    <source>
        <dbReference type="ARBA" id="ARBA00023136"/>
    </source>
</evidence>
<gene>
    <name evidence="11" type="ORF">RUM43_009204</name>
</gene>
<evidence type="ECO:0000256" key="1">
    <source>
        <dbReference type="ARBA" id="ARBA00004141"/>
    </source>
</evidence>
<keyword evidence="2 7" id="KW-0812">Transmembrane</keyword>
<dbReference type="Gene3D" id="1.20.1070.10">
    <property type="entry name" value="Rhodopsin 7-helix transmembrane proteins"/>
    <property type="match status" value="1"/>
</dbReference>
<dbReference type="EMBL" id="JAWJWE010000038">
    <property type="protein sequence ID" value="KAK6623352.1"/>
    <property type="molecule type" value="Genomic_DNA"/>
</dbReference>
<feature type="transmembrane region" description="Helical" evidence="7">
    <location>
        <begin position="1001"/>
        <end position="1021"/>
    </location>
</feature>
<evidence type="ECO:0000256" key="2">
    <source>
        <dbReference type="ARBA" id="ARBA00022692"/>
    </source>
</evidence>
<dbReference type="PRINTS" id="PR00249">
    <property type="entry name" value="GPCRSECRETIN"/>
</dbReference>
<comment type="subcellular location">
    <subcellularLocation>
        <location evidence="1">Membrane</location>
        <topology evidence="1">Multi-pass membrane protein</topology>
    </subcellularLocation>
</comment>
<evidence type="ECO:0000259" key="10">
    <source>
        <dbReference type="PROSITE" id="PS50261"/>
    </source>
</evidence>
<dbReference type="GO" id="GO:0004930">
    <property type="term" value="F:G protein-coupled receptor activity"/>
    <property type="evidence" value="ECO:0007669"/>
    <property type="project" value="InterPro"/>
</dbReference>
<dbReference type="PROSITE" id="PS50261">
    <property type="entry name" value="G_PROTEIN_RECEP_F2_4"/>
    <property type="match status" value="1"/>
</dbReference>
<feature type="domain" description="G-protein coupled receptors family 2 profile 2" evidence="10">
    <location>
        <begin position="968"/>
        <end position="1089"/>
    </location>
</feature>
<keyword evidence="4 7" id="KW-0472">Membrane</keyword>
<dbReference type="GO" id="GO:0005886">
    <property type="term" value="C:plasma membrane"/>
    <property type="evidence" value="ECO:0007669"/>
    <property type="project" value="TreeGrafter"/>
</dbReference>
<dbReference type="Gene3D" id="2.60.220.50">
    <property type="match status" value="1"/>
</dbReference>
<dbReference type="SMART" id="SM00303">
    <property type="entry name" value="GPS"/>
    <property type="match status" value="1"/>
</dbReference>
<dbReference type="InterPro" id="IPR000832">
    <property type="entry name" value="GPCR_2_secretin-like"/>
</dbReference>
<organism evidence="11 12">
    <name type="scientific">Polyplax serrata</name>
    <name type="common">Common mouse louse</name>
    <dbReference type="NCBI Taxonomy" id="468196"/>
    <lineage>
        <taxon>Eukaryota</taxon>
        <taxon>Metazoa</taxon>
        <taxon>Ecdysozoa</taxon>
        <taxon>Arthropoda</taxon>
        <taxon>Hexapoda</taxon>
        <taxon>Insecta</taxon>
        <taxon>Pterygota</taxon>
        <taxon>Neoptera</taxon>
        <taxon>Paraneoptera</taxon>
        <taxon>Psocodea</taxon>
        <taxon>Troctomorpha</taxon>
        <taxon>Phthiraptera</taxon>
        <taxon>Anoplura</taxon>
        <taxon>Polyplacidae</taxon>
        <taxon>Polyplax</taxon>
    </lineage>
</organism>
<feature type="compositionally biased region" description="Basic and acidic residues" evidence="6">
    <location>
        <begin position="220"/>
        <end position="238"/>
    </location>
</feature>
<feature type="region of interest" description="Disordered" evidence="6">
    <location>
        <begin position="1254"/>
        <end position="1276"/>
    </location>
</feature>
<dbReference type="CDD" id="cd13952">
    <property type="entry name" value="7tm_classB"/>
    <property type="match status" value="1"/>
</dbReference>
<keyword evidence="3 7" id="KW-1133">Transmembrane helix</keyword>
<evidence type="ECO:0000313" key="12">
    <source>
        <dbReference type="Proteomes" id="UP001372834"/>
    </source>
</evidence>
<dbReference type="PROSITE" id="PS50221">
    <property type="entry name" value="GAIN_B"/>
    <property type="match status" value="1"/>
</dbReference>
<dbReference type="Proteomes" id="UP001372834">
    <property type="component" value="Unassembled WGS sequence"/>
</dbReference>
<dbReference type="InterPro" id="IPR000203">
    <property type="entry name" value="GPS"/>
</dbReference>
<dbReference type="GO" id="GO:0007166">
    <property type="term" value="P:cell surface receptor signaling pathway"/>
    <property type="evidence" value="ECO:0007669"/>
    <property type="project" value="InterPro"/>
</dbReference>
<feature type="domain" description="GAIN-B" evidence="9">
    <location>
        <begin position="774"/>
        <end position="963"/>
    </location>
</feature>
<feature type="chain" id="PRO_5043000413" evidence="8">
    <location>
        <begin position="24"/>
        <end position="1310"/>
    </location>
</feature>
<dbReference type="InterPro" id="IPR057244">
    <property type="entry name" value="GAIN_B"/>
</dbReference>
<feature type="region of interest" description="Disordered" evidence="6">
    <location>
        <begin position="203"/>
        <end position="241"/>
    </location>
</feature>
<accession>A0AAN8NVN6</accession>
<dbReference type="Pfam" id="PF00002">
    <property type="entry name" value="7tm_2"/>
    <property type="match status" value="1"/>
</dbReference>
<name>A0AAN8NVN6_POLSC</name>
<dbReference type="InterPro" id="IPR017981">
    <property type="entry name" value="GPCR_2-like_7TM"/>
</dbReference>
<evidence type="ECO:0000256" key="5">
    <source>
        <dbReference type="ARBA" id="ARBA00023157"/>
    </source>
</evidence>
<evidence type="ECO:0000256" key="3">
    <source>
        <dbReference type="ARBA" id="ARBA00022989"/>
    </source>
</evidence>
<dbReference type="InterPro" id="IPR046338">
    <property type="entry name" value="GAIN_dom_sf"/>
</dbReference>